<evidence type="ECO:0000313" key="3">
    <source>
        <dbReference type="Proteomes" id="UP000064967"/>
    </source>
</evidence>
<sequence length="508" mass="56257">MAIAELTEHYVTAQQAAADQAGQVRVGVHDASRLEWSVSIPLPASGTVDYSLRVEIQIPQSAFVRHVPWDQMQAYTRLDGPAIAAHGDVVTIDALRRGALAMASQLARASDGFARHCRLAGSLFATAAHSELEDALTIWIEAALRIAQEARERMARPAETDKCELATERALVDEYISVRLLEALAGAERALSNLVESKSAHIARLSPVFAAVEDRLAEVLAAEVAYRAERGFGNADPSSPVALERYLERSSRLKKHFQEVLFLERETFHVAERAYHWIAGFVAVLASTWAFAWQLALSTRARPAETVSSGLITLALFAGLIYATKDRMKEIGRQWMTTRVHQFWGAQRITRYRAPARRIPGRDVIVSARESFGQCSTSLPDPLNPEAGATVPISVLTYEHKGTVESHRQLLASGVRRVKHVFRYDLSPMFARLDDALKPVPVLDGASRKVRFIDAPRCYRVPIKVEVCVGGERHEELATLVLHKRGLERLDREKDSNPSLAEIGIEPA</sequence>
<dbReference type="KEGG" id="llu:AKJ09_09394"/>
<organism evidence="2 3">
    <name type="scientific">Labilithrix luteola</name>
    <dbReference type="NCBI Taxonomy" id="1391654"/>
    <lineage>
        <taxon>Bacteria</taxon>
        <taxon>Pseudomonadati</taxon>
        <taxon>Myxococcota</taxon>
        <taxon>Polyangia</taxon>
        <taxon>Polyangiales</taxon>
        <taxon>Labilitrichaceae</taxon>
        <taxon>Labilithrix</taxon>
    </lineage>
</organism>
<protein>
    <submittedName>
        <fullName evidence="2">Uncharacterized protein</fullName>
    </submittedName>
</protein>
<dbReference type="EMBL" id="CP012333">
    <property type="protein sequence ID" value="AKV02731.1"/>
    <property type="molecule type" value="Genomic_DNA"/>
</dbReference>
<dbReference type="RefSeq" id="WP_146653603.1">
    <property type="nucleotide sequence ID" value="NZ_CP012333.1"/>
</dbReference>
<keyword evidence="1" id="KW-1133">Transmembrane helix</keyword>
<dbReference type="AlphaFoldDB" id="A0A0K1QAD2"/>
<keyword evidence="3" id="KW-1185">Reference proteome</keyword>
<feature type="transmembrane region" description="Helical" evidence="1">
    <location>
        <begin position="274"/>
        <end position="295"/>
    </location>
</feature>
<dbReference type="Proteomes" id="UP000064967">
    <property type="component" value="Chromosome"/>
</dbReference>
<reference evidence="2 3" key="1">
    <citation type="submission" date="2015-08" db="EMBL/GenBank/DDBJ databases">
        <authorList>
            <person name="Babu N.S."/>
            <person name="Beckwith C.J."/>
            <person name="Beseler K.G."/>
            <person name="Brison A."/>
            <person name="Carone J.V."/>
            <person name="Caskin T.P."/>
            <person name="Diamond M."/>
            <person name="Durham M.E."/>
            <person name="Foxe J.M."/>
            <person name="Go M."/>
            <person name="Henderson B.A."/>
            <person name="Jones I.B."/>
            <person name="McGettigan J.A."/>
            <person name="Micheletti S.J."/>
            <person name="Nasrallah M.E."/>
            <person name="Ortiz D."/>
            <person name="Piller C.R."/>
            <person name="Privatt S.R."/>
            <person name="Schneider S.L."/>
            <person name="Sharp S."/>
            <person name="Smith T.C."/>
            <person name="Stanton J.D."/>
            <person name="Ullery H.E."/>
            <person name="Wilson R.J."/>
            <person name="Serrano M.G."/>
            <person name="Buck G."/>
            <person name="Lee V."/>
            <person name="Wang Y."/>
            <person name="Carvalho R."/>
            <person name="Voegtly L."/>
            <person name="Shi R."/>
            <person name="Duckworth R."/>
            <person name="Johnson A."/>
            <person name="Loviza R."/>
            <person name="Walstead R."/>
            <person name="Shah Z."/>
            <person name="Kiflezghi M."/>
            <person name="Wade K."/>
            <person name="Ball S.L."/>
            <person name="Bradley K.W."/>
            <person name="Asai D.J."/>
            <person name="Bowman C.A."/>
            <person name="Russell D.A."/>
            <person name="Pope W.H."/>
            <person name="Jacobs-Sera D."/>
            <person name="Hendrix R.W."/>
            <person name="Hatfull G.F."/>
        </authorList>
    </citation>
    <scope>NUCLEOTIDE SEQUENCE [LARGE SCALE GENOMIC DNA]</scope>
    <source>
        <strain evidence="2 3">DSM 27648</strain>
    </source>
</reference>
<keyword evidence="1" id="KW-0472">Membrane</keyword>
<evidence type="ECO:0000313" key="2">
    <source>
        <dbReference type="EMBL" id="AKV02731.1"/>
    </source>
</evidence>
<keyword evidence="1" id="KW-0812">Transmembrane</keyword>
<proteinExistence type="predicted"/>
<gene>
    <name evidence="2" type="ORF">AKJ09_09394</name>
</gene>
<accession>A0A0K1QAD2</accession>
<feature type="transmembrane region" description="Helical" evidence="1">
    <location>
        <begin position="307"/>
        <end position="324"/>
    </location>
</feature>
<name>A0A0K1QAD2_9BACT</name>
<dbReference type="OrthoDB" id="5506400at2"/>
<evidence type="ECO:0000256" key="1">
    <source>
        <dbReference type="SAM" id="Phobius"/>
    </source>
</evidence>